<evidence type="ECO:0000256" key="9">
    <source>
        <dbReference type="RuleBase" id="RU003515"/>
    </source>
</evidence>
<evidence type="ECO:0000313" key="12">
    <source>
        <dbReference type="Proteomes" id="UP000053611"/>
    </source>
</evidence>
<dbReference type="InterPro" id="IPR024567">
    <property type="entry name" value="RNase_HII/HIII_dom"/>
</dbReference>
<dbReference type="GO" id="GO:0004523">
    <property type="term" value="F:RNA-DNA hybrid ribonuclease activity"/>
    <property type="evidence" value="ECO:0007669"/>
    <property type="project" value="UniProtKB-UniRule"/>
</dbReference>
<protein>
    <recommendedName>
        <fullName evidence="9">Ribonuclease</fullName>
        <ecNumber evidence="9">3.1.26.4</ecNumber>
    </recommendedName>
</protein>
<dbReference type="Pfam" id="PF01351">
    <property type="entry name" value="RNase_HII"/>
    <property type="match status" value="1"/>
</dbReference>
<dbReference type="Proteomes" id="UP000053611">
    <property type="component" value="Unassembled WGS sequence"/>
</dbReference>
<dbReference type="AlphaFoldDB" id="A0A0J0XDL7"/>
<dbReference type="InterPro" id="IPR023160">
    <property type="entry name" value="RNase_HII_hlx-loop-hlx_cap_dom"/>
</dbReference>
<evidence type="ECO:0000256" key="3">
    <source>
        <dbReference type="ARBA" id="ARBA00007058"/>
    </source>
</evidence>
<dbReference type="Gene3D" id="1.10.10.460">
    <property type="entry name" value="Ribonuclease hii. Domain 2"/>
    <property type="match status" value="1"/>
</dbReference>
<dbReference type="EC" id="3.1.26.4" evidence="9"/>
<dbReference type="EMBL" id="KQ087267">
    <property type="protein sequence ID" value="KLT39195.1"/>
    <property type="molecule type" value="Genomic_DNA"/>
</dbReference>
<evidence type="ECO:0000256" key="5">
    <source>
        <dbReference type="ARBA" id="ARBA00022723"/>
    </source>
</evidence>
<dbReference type="GO" id="GO:0032299">
    <property type="term" value="C:ribonuclease H2 complex"/>
    <property type="evidence" value="ECO:0007669"/>
    <property type="project" value="TreeGrafter"/>
</dbReference>
<evidence type="ECO:0000313" key="11">
    <source>
        <dbReference type="EMBL" id="KLT39195.1"/>
    </source>
</evidence>
<dbReference type="GO" id="GO:0043137">
    <property type="term" value="P:DNA replication, removal of RNA primer"/>
    <property type="evidence" value="ECO:0007669"/>
    <property type="project" value="TreeGrafter"/>
</dbReference>
<feature type="domain" description="RNase H type-2" evidence="10">
    <location>
        <begin position="39"/>
        <end position="265"/>
    </location>
</feature>
<keyword evidence="7 8" id="KW-0378">Hydrolase</keyword>
<feature type="binding site" evidence="8">
    <location>
        <position position="46"/>
    </location>
    <ligand>
        <name>a divalent metal cation</name>
        <dbReference type="ChEBI" id="CHEBI:60240"/>
    </ligand>
</feature>
<dbReference type="Gene3D" id="3.30.420.10">
    <property type="entry name" value="Ribonuclease H-like superfamily/Ribonuclease H"/>
    <property type="match status" value="1"/>
</dbReference>
<feature type="binding site" evidence="8">
    <location>
        <position position="152"/>
    </location>
    <ligand>
        <name>a divalent metal cation</name>
        <dbReference type="ChEBI" id="CHEBI:60240"/>
    </ligand>
</feature>
<comment type="catalytic activity">
    <reaction evidence="1 8 9">
        <text>Endonucleolytic cleavage to 5'-phosphomonoester.</text>
        <dbReference type="EC" id="3.1.26.4"/>
    </reaction>
</comment>
<dbReference type="InterPro" id="IPR012337">
    <property type="entry name" value="RNaseH-like_sf"/>
</dbReference>
<evidence type="ECO:0000256" key="4">
    <source>
        <dbReference type="ARBA" id="ARBA00022722"/>
    </source>
</evidence>
<organism evidence="11 12">
    <name type="scientific">Cutaneotrichosporon oleaginosum</name>
    <dbReference type="NCBI Taxonomy" id="879819"/>
    <lineage>
        <taxon>Eukaryota</taxon>
        <taxon>Fungi</taxon>
        <taxon>Dikarya</taxon>
        <taxon>Basidiomycota</taxon>
        <taxon>Agaricomycotina</taxon>
        <taxon>Tremellomycetes</taxon>
        <taxon>Trichosporonales</taxon>
        <taxon>Trichosporonaceae</taxon>
        <taxon>Cutaneotrichosporon</taxon>
    </lineage>
</organism>
<keyword evidence="5 8" id="KW-0479">Metal-binding</keyword>
<dbReference type="PANTHER" id="PTHR10954">
    <property type="entry name" value="RIBONUCLEASE H2 SUBUNIT A"/>
    <property type="match status" value="1"/>
</dbReference>
<dbReference type="GO" id="GO:0003723">
    <property type="term" value="F:RNA binding"/>
    <property type="evidence" value="ECO:0007669"/>
    <property type="project" value="UniProtKB-UniRule"/>
</dbReference>
<keyword evidence="6 8" id="KW-0255">Endonuclease</keyword>
<evidence type="ECO:0000256" key="6">
    <source>
        <dbReference type="ARBA" id="ARBA00022759"/>
    </source>
</evidence>
<comment type="function">
    <text evidence="9">Endonuclease that specifically degrades the RNA of RNA-DNA hybrids.</text>
</comment>
<proteinExistence type="inferred from homology"/>
<sequence>MTHVDPVNLDPIPPLLDSYTFHSVLPDDFDPTSDENKEGWIMGIDEAGRGPVLGPMVYAAAYCPMSFKSTLEGIGFDDSKALKPEVRQALWESFDVNAPLCYSSCTLSPQAISAGMLRRVPINLNQQAQDATMGLIRDALDRGLNIRECFVDALGPSQVWQDRLSAAFPTIKFLVCPKADSLFKIVGAASIIAKVTRDRYIEHWTDPEGPLPGQDAAEVIHGSGYPSDPRTQAFLREHVDPVFGYRGMVRFSWATVRVLLEKQGATCVWADDDQQPSAKAYFADTDKGRPKMWRDLGISAVGEL</sequence>
<dbReference type="OrthoDB" id="7462577at2759"/>
<comment type="cofactor">
    <cofactor evidence="2">
        <name>Mg(2+)</name>
        <dbReference type="ChEBI" id="CHEBI:18420"/>
    </cofactor>
</comment>
<dbReference type="RefSeq" id="XP_018275686.1">
    <property type="nucleotide sequence ID" value="XM_018424391.1"/>
</dbReference>
<gene>
    <name evidence="11" type="ORF">CC85DRAFT_288807</name>
</gene>
<dbReference type="PROSITE" id="PS51975">
    <property type="entry name" value="RNASE_H_2"/>
    <property type="match status" value="1"/>
</dbReference>
<comment type="cofactor">
    <cofactor evidence="8">
        <name>Mn(2+)</name>
        <dbReference type="ChEBI" id="CHEBI:29035"/>
    </cofactor>
    <cofactor evidence="8">
        <name>Mg(2+)</name>
        <dbReference type="ChEBI" id="CHEBI:18420"/>
    </cofactor>
    <text evidence="8">Manganese or magnesium. Binds 1 divalent metal ion per monomer in the absence of substrate. May bind a second metal ion after substrate binding.</text>
</comment>
<keyword evidence="12" id="KW-1185">Reference proteome</keyword>
<accession>A0A0J0XDL7</accession>
<dbReference type="FunFam" id="3.30.420.10:FF:000016">
    <property type="entry name" value="Ribonuclease"/>
    <property type="match status" value="1"/>
</dbReference>
<dbReference type="GeneID" id="28984994"/>
<dbReference type="NCBIfam" id="TIGR00729">
    <property type="entry name" value="ribonuclease HII"/>
    <property type="match status" value="1"/>
</dbReference>
<dbReference type="GO" id="GO:0046872">
    <property type="term" value="F:metal ion binding"/>
    <property type="evidence" value="ECO:0007669"/>
    <property type="project" value="UniProtKB-KW"/>
</dbReference>
<dbReference type="InterPro" id="IPR036397">
    <property type="entry name" value="RNaseH_sf"/>
</dbReference>
<evidence type="ECO:0000256" key="1">
    <source>
        <dbReference type="ARBA" id="ARBA00000077"/>
    </source>
</evidence>
<keyword evidence="4 8" id="KW-0540">Nuclease</keyword>
<evidence type="ECO:0000259" key="10">
    <source>
        <dbReference type="PROSITE" id="PS51975"/>
    </source>
</evidence>
<reference evidence="11 12" key="1">
    <citation type="submission" date="2015-03" db="EMBL/GenBank/DDBJ databases">
        <title>Genomics and transcriptomics of the oil-accumulating basidiomycete yeast T. oleaginosus allow insights into substrate utilization and the diverse evolutionary trajectories of mating systems in fungi.</title>
        <authorList>
            <consortium name="DOE Joint Genome Institute"/>
            <person name="Kourist R."/>
            <person name="Kracht O."/>
            <person name="Bracharz F."/>
            <person name="Lipzen A."/>
            <person name="Nolan M."/>
            <person name="Ohm R."/>
            <person name="Grigoriev I."/>
            <person name="Sun S."/>
            <person name="Heitman J."/>
            <person name="Bruck T."/>
            <person name="Nowrousian M."/>
        </authorList>
    </citation>
    <scope>NUCLEOTIDE SEQUENCE [LARGE SCALE GENOMIC DNA]</scope>
    <source>
        <strain evidence="11 12">IBC0246</strain>
    </source>
</reference>
<dbReference type="SUPFAM" id="SSF53098">
    <property type="entry name" value="Ribonuclease H-like"/>
    <property type="match status" value="1"/>
</dbReference>
<dbReference type="CDD" id="cd07181">
    <property type="entry name" value="RNase_HII_eukaryota_like"/>
    <property type="match status" value="1"/>
</dbReference>
<name>A0A0J0XDL7_9TREE</name>
<dbReference type="InterPro" id="IPR001352">
    <property type="entry name" value="RNase_HII/HIII"/>
</dbReference>
<dbReference type="GO" id="GO:0006298">
    <property type="term" value="P:mismatch repair"/>
    <property type="evidence" value="ECO:0007669"/>
    <property type="project" value="TreeGrafter"/>
</dbReference>
<dbReference type="FunFam" id="1.10.10.460:FF:000001">
    <property type="entry name" value="Ribonuclease"/>
    <property type="match status" value="1"/>
</dbReference>
<evidence type="ECO:0000256" key="2">
    <source>
        <dbReference type="ARBA" id="ARBA00001946"/>
    </source>
</evidence>
<dbReference type="PANTHER" id="PTHR10954:SF7">
    <property type="entry name" value="RIBONUCLEASE H2 SUBUNIT A"/>
    <property type="match status" value="1"/>
</dbReference>
<feature type="binding site" evidence="8">
    <location>
        <position position="45"/>
    </location>
    <ligand>
        <name>a divalent metal cation</name>
        <dbReference type="ChEBI" id="CHEBI:60240"/>
    </ligand>
</feature>
<dbReference type="STRING" id="879819.A0A0J0XDL7"/>
<dbReference type="InterPro" id="IPR004649">
    <property type="entry name" value="RNase_H2_suA"/>
</dbReference>
<evidence type="ECO:0000256" key="8">
    <source>
        <dbReference type="PROSITE-ProRule" id="PRU01319"/>
    </source>
</evidence>
<comment type="similarity">
    <text evidence="3">Belongs to the RNase HII family. Eukaryotic subfamily.</text>
</comment>
<evidence type="ECO:0000256" key="7">
    <source>
        <dbReference type="ARBA" id="ARBA00022801"/>
    </source>
</evidence>